<sequence>MTTQSSSTPANTYTLGRIGYDAYGNHPSAHGPWTTFDGRSMPKWEEYSAAGPGSSGAFTQERWERAAAAVIAEHEGRQAGGLKRIGEFSIAVNTSEAEASMSRLEARAETLVASLREADTLMTKLEPPAPSATLANEGRIDPFLMGISEIASAIRDLAEATRAAGGDSAPVAELVEDVTKALHNRVRVLASPPSEHDAHA</sequence>
<name>A0ABT4AG41_9BACT</name>
<keyword evidence="2" id="KW-1185">Reference proteome</keyword>
<dbReference type="Proteomes" id="UP001207654">
    <property type="component" value="Unassembled WGS sequence"/>
</dbReference>
<protein>
    <submittedName>
        <fullName evidence="1">Uncharacterized protein</fullName>
    </submittedName>
</protein>
<gene>
    <name evidence="1" type="ORF">OV287_38125</name>
</gene>
<dbReference type="RefSeq" id="WP_267538958.1">
    <property type="nucleotide sequence ID" value="NZ_JAPNKA010000001.1"/>
</dbReference>
<accession>A0ABT4AG41</accession>
<reference evidence="1 2" key="1">
    <citation type="submission" date="2022-11" db="EMBL/GenBank/DDBJ databases">
        <title>Minimal conservation of predation-associated metabolite biosynthetic gene clusters underscores biosynthetic potential of Myxococcota including descriptions for ten novel species: Archangium lansinium sp. nov., Myxococcus landrumus sp. nov., Nannocystis bai.</title>
        <authorList>
            <person name="Ahearne A."/>
            <person name="Stevens C."/>
            <person name="Phillips K."/>
        </authorList>
    </citation>
    <scope>NUCLEOTIDE SEQUENCE [LARGE SCALE GENOMIC DNA]</scope>
    <source>
        <strain evidence="1 2">MIWBW</strain>
    </source>
</reference>
<evidence type="ECO:0000313" key="2">
    <source>
        <dbReference type="Proteomes" id="UP001207654"/>
    </source>
</evidence>
<organism evidence="1 2">
    <name type="scientific">Archangium lansingense</name>
    <dbReference type="NCBI Taxonomy" id="2995310"/>
    <lineage>
        <taxon>Bacteria</taxon>
        <taxon>Pseudomonadati</taxon>
        <taxon>Myxococcota</taxon>
        <taxon>Myxococcia</taxon>
        <taxon>Myxococcales</taxon>
        <taxon>Cystobacterineae</taxon>
        <taxon>Archangiaceae</taxon>
        <taxon>Archangium</taxon>
    </lineage>
</organism>
<comment type="caution">
    <text evidence="1">The sequence shown here is derived from an EMBL/GenBank/DDBJ whole genome shotgun (WGS) entry which is preliminary data.</text>
</comment>
<proteinExistence type="predicted"/>
<evidence type="ECO:0000313" key="1">
    <source>
        <dbReference type="EMBL" id="MCY1080286.1"/>
    </source>
</evidence>
<dbReference type="EMBL" id="JAPNKA010000001">
    <property type="protein sequence ID" value="MCY1080286.1"/>
    <property type="molecule type" value="Genomic_DNA"/>
</dbReference>